<name>X0VUT6_9ZZZZ</name>
<organism evidence="1">
    <name type="scientific">marine sediment metagenome</name>
    <dbReference type="NCBI Taxonomy" id="412755"/>
    <lineage>
        <taxon>unclassified sequences</taxon>
        <taxon>metagenomes</taxon>
        <taxon>ecological metagenomes</taxon>
    </lineage>
</organism>
<gene>
    <name evidence="1" type="ORF">S01H1_36417</name>
</gene>
<reference evidence="1" key="1">
    <citation type="journal article" date="2014" name="Front. Microbiol.">
        <title>High frequency of phylogenetically diverse reductive dehalogenase-homologous genes in deep subseafloor sedimentary metagenomes.</title>
        <authorList>
            <person name="Kawai M."/>
            <person name="Futagami T."/>
            <person name="Toyoda A."/>
            <person name="Takaki Y."/>
            <person name="Nishi S."/>
            <person name="Hori S."/>
            <person name="Arai W."/>
            <person name="Tsubouchi T."/>
            <person name="Morono Y."/>
            <person name="Uchiyama I."/>
            <person name="Ito T."/>
            <person name="Fujiyama A."/>
            <person name="Inagaki F."/>
            <person name="Takami H."/>
        </authorList>
    </citation>
    <scope>NUCLEOTIDE SEQUENCE</scope>
    <source>
        <strain evidence="1">Expedition CK06-06</strain>
    </source>
</reference>
<accession>X0VUT6</accession>
<comment type="caution">
    <text evidence="1">The sequence shown here is derived from an EMBL/GenBank/DDBJ whole genome shotgun (WGS) entry which is preliminary data.</text>
</comment>
<sequence>MTAEGSITRRIGVGLLSGLIVLAAVTASAQRFYPD</sequence>
<protein>
    <submittedName>
        <fullName evidence="1">Uncharacterized protein</fullName>
    </submittedName>
</protein>
<feature type="non-terminal residue" evidence="1">
    <location>
        <position position="35"/>
    </location>
</feature>
<evidence type="ECO:0000313" key="1">
    <source>
        <dbReference type="EMBL" id="GAG04311.1"/>
    </source>
</evidence>
<proteinExistence type="predicted"/>
<dbReference type="EMBL" id="BARS01022813">
    <property type="protein sequence ID" value="GAG04311.1"/>
    <property type="molecule type" value="Genomic_DNA"/>
</dbReference>
<dbReference type="AlphaFoldDB" id="X0VUT6"/>